<evidence type="ECO:0000313" key="1">
    <source>
        <dbReference type="EMBL" id="QHT29798.1"/>
    </source>
</evidence>
<reference evidence="1" key="1">
    <citation type="journal article" date="2020" name="Nature">
        <title>Giant virus diversity and host interactions through global metagenomics.</title>
        <authorList>
            <person name="Schulz F."/>
            <person name="Roux S."/>
            <person name="Paez-Espino D."/>
            <person name="Jungbluth S."/>
            <person name="Walsh D.A."/>
            <person name="Denef V.J."/>
            <person name="McMahon K.D."/>
            <person name="Konstantinidis K.T."/>
            <person name="Eloe-Fadrosh E.A."/>
            <person name="Kyrpides N.C."/>
            <person name="Woyke T."/>
        </authorList>
    </citation>
    <scope>NUCLEOTIDE SEQUENCE</scope>
    <source>
        <strain evidence="1">GVMAG-M-3300009068-24</strain>
    </source>
</reference>
<proteinExistence type="predicted"/>
<name>A0A6C0EL91_9ZZZZ</name>
<dbReference type="EMBL" id="MN738882">
    <property type="protein sequence ID" value="QHT29798.1"/>
    <property type="molecule type" value="Genomic_DNA"/>
</dbReference>
<accession>A0A6C0EL91</accession>
<protein>
    <submittedName>
        <fullName evidence="1">Uncharacterized protein</fullName>
    </submittedName>
</protein>
<organism evidence="1">
    <name type="scientific">viral metagenome</name>
    <dbReference type="NCBI Taxonomy" id="1070528"/>
    <lineage>
        <taxon>unclassified sequences</taxon>
        <taxon>metagenomes</taxon>
        <taxon>organismal metagenomes</taxon>
    </lineage>
</organism>
<sequence length="321" mass="35117">MGNKLSLSAWWKKKATMAASTRSSPAEFTPGTSEREDHIVQVYDSLLSDQDIADILQKGENDTTTVTLAESVCARLNREMAMALSPDHDVPLNRTVGNVLPHVDVEANDQPFAATYLFYLNDSSGSLVIGGTRYPIQKGRGYVFPEGLTHSVVDADDATRWMLGPMTAQGTRVGATPIQIAYVSAPGDDGTVFGTTQYSDDPRAYFADITVISHSAPQFIPTTAQNFLRGWYVFATSDNTNTMTYYKLGDVLFPGTPYPDSFSYWVYPVWGYPPVPPIVGPSLLAMSMKSLFTDNSQVYYKLHTAGGIGTTRNSSTKARKT</sequence>
<dbReference type="AlphaFoldDB" id="A0A6C0EL91"/>